<feature type="signal peptide" evidence="1">
    <location>
        <begin position="1"/>
        <end position="18"/>
    </location>
</feature>
<sequence length="475" mass="53859">MRLCFLLMCSLMAFNFNAQSIVDIKNYGAKGDGITDDTKAFYAAIQDNAEKKNIIDGKNRTYRILTSIDLTISYANLKNFNFILGEDYKDQGRFVLKSPNVILENIFIDGGRNTYKKGLENWYTLGKENNIPSIYPQTPDVFYIIGLEETAKYVITNLKMINIHAGSCITIVTHGTVNMDNLYFKNISNKTFDIYHSNDEGKNALGQTTIGYAYAENVGQLPDYILLDKKKRSTKDGVFMAQSSFNFVVSYGNFYADKLEVENYGSTAVTPDRNSFFKAKDIIIRNNLNKSYSNNPSGALWFEACQKVEVENVDIDISKRNFNDYRFDNSAIYIYGYNSNIQINNVKINANDKTLNKGIKGAFKGKNFVNIDQVDLTGKFRDKSIFFGDLDSSADISLNFKTLNVNANDVLFYNVKKINISNFQKNNLNDVSFSLTRPDLKKVAQYHIKKTNLKEVKADKSVLVNLPPNTIKINP</sequence>
<keyword evidence="1" id="KW-0732">Signal</keyword>
<accession>A0A1N7LWU5</accession>
<feature type="chain" id="PRO_5012003679" description="Pectate lyase superfamily protein" evidence="1">
    <location>
        <begin position="19"/>
        <end position="475"/>
    </location>
</feature>
<dbReference type="AlphaFoldDB" id="A0A1N7LWU5"/>
<gene>
    <name evidence="2" type="ORF">SAMN05421786_10252</name>
</gene>
<evidence type="ECO:0000313" key="2">
    <source>
        <dbReference type="EMBL" id="SIS78293.1"/>
    </source>
</evidence>
<proteinExistence type="predicted"/>
<dbReference type="EMBL" id="FTOL01000002">
    <property type="protein sequence ID" value="SIS78293.1"/>
    <property type="molecule type" value="Genomic_DNA"/>
</dbReference>
<dbReference type="SUPFAM" id="SSF51126">
    <property type="entry name" value="Pectin lyase-like"/>
    <property type="match status" value="1"/>
</dbReference>
<organism evidence="2 3">
    <name type="scientific">Chryseobacterium ureilyticum</name>
    <dbReference type="NCBI Taxonomy" id="373668"/>
    <lineage>
        <taxon>Bacteria</taxon>
        <taxon>Pseudomonadati</taxon>
        <taxon>Bacteroidota</taxon>
        <taxon>Flavobacteriia</taxon>
        <taxon>Flavobacteriales</taxon>
        <taxon>Weeksellaceae</taxon>
        <taxon>Chryseobacterium group</taxon>
        <taxon>Chryseobacterium</taxon>
    </lineage>
</organism>
<dbReference type="Gene3D" id="2.160.20.10">
    <property type="entry name" value="Single-stranded right-handed beta-helix, Pectin lyase-like"/>
    <property type="match status" value="1"/>
</dbReference>
<dbReference type="Proteomes" id="UP000186744">
    <property type="component" value="Unassembled WGS sequence"/>
</dbReference>
<evidence type="ECO:0008006" key="4">
    <source>
        <dbReference type="Google" id="ProtNLM"/>
    </source>
</evidence>
<dbReference type="InterPro" id="IPR012334">
    <property type="entry name" value="Pectin_lyas_fold"/>
</dbReference>
<dbReference type="STRING" id="373668.SAMN05421786_10252"/>
<keyword evidence="3" id="KW-1185">Reference proteome</keyword>
<reference evidence="3" key="1">
    <citation type="submission" date="2017-01" db="EMBL/GenBank/DDBJ databases">
        <authorList>
            <person name="Varghese N."/>
            <person name="Submissions S."/>
        </authorList>
    </citation>
    <scope>NUCLEOTIDE SEQUENCE [LARGE SCALE GENOMIC DNA]</scope>
    <source>
        <strain evidence="3">DSM 18017</strain>
    </source>
</reference>
<protein>
    <recommendedName>
        <fullName evidence="4">Pectate lyase superfamily protein</fullName>
    </recommendedName>
</protein>
<evidence type="ECO:0000313" key="3">
    <source>
        <dbReference type="Proteomes" id="UP000186744"/>
    </source>
</evidence>
<name>A0A1N7LWU5_9FLAO</name>
<evidence type="ECO:0000256" key="1">
    <source>
        <dbReference type="SAM" id="SignalP"/>
    </source>
</evidence>
<dbReference type="InterPro" id="IPR011050">
    <property type="entry name" value="Pectin_lyase_fold/virulence"/>
</dbReference>